<proteinExistence type="inferred from homology"/>
<keyword evidence="7" id="KW-0965">Cell junction</keyword>
<reference evidence="14" key="3">
    <citation type="submission" date="2025-09" db="UniProtKB">
        <authorList>
            <consortium name="Ensembl"/>
        </authorList>
    </citation>
    <scope>IDENTIFICATION</scope>
</reference>
<dbReference type="GO" id="GO:0007267">
    <property type="term" value="P:cell-cell signaling"/>
    <property type="evidence" value="ECO:0007669"/>
    <property type="project" value="TreeGrafter"/>
</dbReference>
<feature type="domain" description="Connexin cysteine-rich" evidence="13">
    <location>
        <begin position="154"/>
        <end position="221"/>
    </location>
</feature>
<dbReference type="GO" id="GO:0005922">
    <property type="term" value="C:connexin complex"/>
    <property type="evidence" value="ECO:0007669"/>
    <property type="project" value="InterPro"/>
</dbReference>
<dbReference type="Ensembl" id="ENSPNAT00000035880.2">
    <property type="protein sequence ID" value="ENSPNAP00000029988.2"/>
    <property type="gene ID" value="ENSPNAG00000016469.2"/>
</dbReference>
<keyword evidence="3" id="KW-1003">Cell membrane</keyword>
<comment type="similarity">
    <text evidence="10">Belongs to the connexin family.</text>
</comment>
<keyword evidence="15" id="KW-1185">Reference proteome</keyword>
<evidence type="ECO:0000256" key="7">
    <source>
        <dbReference type="ARBA" id="ARBA00022949"/>
    </source>
</evidence>
<evidence type="ECO:0000259" key="13">
    <source>
        <dbReference type="SMART" id="SM01089"/>
    </source>
</evidence>
<reference evidence="14 15" key="1">
    <citation type="submission" date="2020-10" db="EMBL/GenBank/DDBJ databases">
        <title>Pygocentrus nattereri (red-bellied piranha) genome, fPygNat1, primary haplotype.</title>
        <authorList>
            <person name="Myers G."/>
            <person name="Meyer A."/>
            <person name="Karagic N."/>
            <person name="Pippel M."/>
            <person name="Winkler S."/>
            <person name="Tracey A."/>
            <person name="Wood J."/>
            <person name="Formenti G."/>
            <person name="Howe K."/>
            <person name="Fedrigo O."/>
            <person name="Jarvis E.D."/>
        </authorList>
    </citation>
    <scope>NUCLEOTIDE SEQUENCE [LARGE SCALE GENOMIC DNA]</scope>
</reference>
<dbReference type="Gene3D" id="1.20.1440.80">
    <property type="entry name" value="Gap junction channel protein cysteine-rich domain"/>
    <property type="match status" value="1"/>
</dbReference>
<evidence type="ECO:0000256" key="6">
    <source>
        <dbReference type="ARBA" id="ARBA00022868"/>
    </source>
</evidence>
<dbReference type="PROSITE" id="PS00407">
    <property type="entry name" value="CONNEXINS_1"/>
    <property type="match status" value="1"/>
</dbReference>
<dbReference type="Pfam" id="PF00029">
    <property type="entry name" value="Connexin"/>
    <property type="match status" value="1"/>
</dbReference>
<dbReference type="Proteomes" id="UP001501920">
    <property type="component" value="Chromosome 12"/>
</dbReference>
<evidence type="ECO:0000256" key="5">
    <source>
        <dbReference type="ARBA" id="ARBA00022740"/>
    </source>
</evidence>
<keyword evidence="5" id="KW-1009">Hearing</keyword>
<dbReference type="PRINTS" id="PR00206">
    <property type="entry name" value="CONNEXIN"/>
</dbReference>
<dbReference type="PANTHER" id="PTHR11984:SF46">
    <property type="entry name" value="GAP JUNCTION BETA-2 PROTEIN"/>
    <property type="match status" value="1"/>
</dbReference>
<dbReference type="GeneTree" id="ENSGT01030000234513"/>
<dbReference type="SMART" id="SM01089">
    <property type="entry name" value="Connexin_CCC"/>
    <property type="match status" value="1"/>
</dbReference>
<comment type="subunit">
    <text evidence="10">A connexon is composed of a hexamer of connexins.</text>
</comment>
<feature type="transmembrane region" description="Helical" evidence="11">
    <location>
        <begin position="78"/>
        <end position="101"/>
    </location>
</feature>
<dbReference type="GO" id="GO:1990349">
    <property type="term" value="P:gap junction-mediated intercellular transport"/>
    <property type="evidence" value="ECO:0007669"/>
    <property type="project" value="TreeGrafter"/>
</dbReference>
<dbReference type="AlphaFoldDB" id="A0A3B4E2S5"/>
<dbReference type="STRING" id="42514.ENSPNAP00000029988"/>
<dbReference type="FunFam" id="1.20.1440.80:FF:000001">
    <property type="entry name" value="Gap junction alpha-1"/>
    <property type="match status" value="1"/>
</dbReference>
<dbReference type="InterPro" id="IPR017990">
    <property type="entry name" value="Connexin_CS"/>
</dbReference>
<dbReference type="GO" id="GO:0007605">
    <property type="term" value="P:sensory perception of sound"/>
    <property type="evidence" value="ECO:0007669"/>
    <property type="project" value="UniProtKB-KW"/>
</dbReference>
<comment type="subcellular location">
    <subcellularLocation>
        <location evidence="1">Cell junction</location>
        <location evidence="1">Gap junction</location>
    </subcellularLocation>
    <subcellularLocation>
        <location evidence="2 10">Cell membrane</location>
        <topology evidence="2 10">Multi-pass membrane protein</topology>
    </subcellularLocation>
</comment>
<dbReference type="OMA" id="HCDKRRI"/>
<evidence type="ECO:0000256" key="10">
    <source>
        <dbReference type="RuleBase" id="RU000630"/>
    </source>
</evidence>
<accession>A0A3B4E2S5</accession>
<dbReference type="GO" id="GO:0005243">
    <property type="term" value="F:gap junction channel activity"/>
    <property type="evidence" value="ECO:0007669"/>
    <property type="project" value="TreeGrafter"/>
</dbReference>
<organism evidence="14 15">
    <name type="scientific">Pygocentrus nattereri</name>
    <name type="common">Red-bellied piranha</name>
    <dbReference type="NCBI Taxonomy" id="42514"/>
    <lineage>
        <taxon>Eukaryota</taxon>
        <taxon>Metazoa</taxon>
        <taxon>Chordata</taxon>
        <taxon>Craniata</taxon>
        <taxon>Vertebrata</taxon>
        <taxon>Euteleostomi</taxon>
        <taxon>Actinopterygii</taxon>
        <taxon>Neopterygii</taxon>
        <taxon>Teleostei</taxon>
        <taxon>Ostariophysi</taxon>
        <taxon>Characiformes</taxon>
        <taxon>Characoidei</taxon>
        <taxon>Pygocentrus</taxon>
    </lineage>
</organism>
<evidence type="ECO:0000313" key="14">
    <source>
        <dbReference type="Ensembl" id="ENSPNAP00000029988.2"/>
    </source>
</evidence>
<feature type="transmembrane region" description="Helical" evidence="11">
    <location>
        <begin position="27"/>
        <end position="44"/>
    </location>
</feature>
<name>A0A3B4E2S5_PYGNA</name>
<feature type="domain" description="Connexin N-terminal" evidence="12">
    <location>
        <begin position="46"/>
        <end position="79"/>
    </location>
</feature>
<dbReference type="InterPro" id="IPR019570">
    <property type="entry name" value="Connexin_CCC"/>
</dbReference>
<comment type="function">
    <text evidence="10">One gap junction consists of a cluster of closely packed pairs of transmembrane channels, the connexons, through which materials of low MW diffuse from one cell to a neighboring cell.</text>
</comment>
<protein>
    <recommendedName>
        <fullName evidence="10">Gap junction protein</fullName>
    </recommendedName>
</protein>
<keyword evidence="4 10" id="KW-0812">Transmembrane</keyword>
<reference evidence="14" key="2">
    <citation type="submission" date="2025-08" db="UniProtKB">
        <authorList>
            <consortium name="Ensembl"/>
        </authorList>
    </citation>
    <scope>IDENTIFICATION</scope>
</reference>
<keyword evidence="9 11" id="KW-0472">Membrane</keyword>
<sequence length="253" mass="29251">VGHTDPVQEQHQWSIGVNRHSTSLGKIWLSVLFIFRVTILVVAAETVWGDEQSDFVCNTLQPGCENVCYDHFFPISHVRLWCLQLIFASTPALLVAMYVAYRNHKEKREILLRSDKKSRVKQEEDLESIRRRRLPIAGPLWWVYAISLVFRLLFEVAFIYALYTIYDGFWLPRLVRCDVSPCPNEVDCFVSRPTEKTVFTVFMAAASGACTVLNMAELTYLVTKAGITNEFVPEHINIIKQNMCTYIYINIYK</sequence>
<evidence type="ECO:0000256" key="4">
    <source>
        <dbReference type="ARBA" id="ARBA00022692"/>
    </source>
</evidence>
<evidence type="ECO:0000259" key="12">
    <source>
        <dbReference type="SMART" id="SM00037"/>
    </source>
</evidence>
<dbReference type="InterPro" id="IPR013092">
    <property type="entry name" value="Connexin_N"/>
</dbReference>
<keyword evidence="6 10" id="KW-0303">Gap junction</keyword>
<evidence type="ECO:0000256" key="2">
    <source>
        <dbReference type="ARBA" id="ARBA00004651"/>
    </source>
</evidence>
<evidence type="ECO:0000256" key="8">
    <source>
        <dbReference type="ARBA" id="ARBA00022989"/>
    </source>
</evidence>
<dbReference type="InterPro" id="IPR038359">
    <property type="entry name" value="Connexin_N_sf"/>
</dbReference>
<evidence type="ECO:0000256" key="9">
    <source>
        <dbReference type="ARBA" id="ARBA00023136"/>
    </source>
</evidence>
<feature type="transmembrane region" description="Helical" evidence="11">
    <location>
        <begin position="197"/>
        <end position="216"/>
    </location>
</feature>
<evidence type="ECO:0000313" key="15">
    <source>
        <dbReference type="Proteomes" id="UP001501920"/>
    </source>
</evidence>
<dbReference type="PROSITE" id="PS00408">
    <property type="entry name" value="CONNEXINS_2"/>
    <property type="match status" value="1"/>
</dbReference>
<dbReference type="SMART" id="SM00037">
    <property type="entry name" value="CNX"/>
    <property type="match status" value="1"/>
</dbReference>
<evidence type="ECO:0000256" key="3">
    <source>
        <dbReference type="ARBA" id="ARBA00022475"/>
    </source>
</evidence>
<keyword evidence="8 11" id="KW-1133">Transmembrane helix</keyword>
<evidence type="ECO:0000256" key="1">
    <source>
        <dbReference type="ARBA" id="ARBA00004610"/>
    </source>
</evidence>
<feature type="transmembrane region" description="Helical" evidence="11">
    <location>
        <begin position="140"/>
        <end position="163"/>
    </location>
</feature>
<evidence type="ECO:0000256" key="11">
    <source>
        <dbReference type="SAM" id="Phobius"/>
    </source>
</evidence>
<dbReference type="InterPro" id="IPR000500">
    <property type="entry name" value="Connexin"/>
</dbReference>
<dbReference type="PANTHER" id="PTHR11984">
    <property type="entry name" value="CONNEXIN"/>
    <property type="match status" value="1"/>
</dbReference>